<keyword evidence="1" id="KW-0472">Membrane</keyword>
<keyword evidence="1" id="KW-1133">Transmembrane helix</keyword>
<evidence type="ECO:0000313" key="2">
    <source>
        <dbReference type="EMBL" id="CAE0321011.1"/>
    </source>
</evidence>
<sequence length="246" mass="26904">MIFRLGFDEAGVWLVHSIIRTARRLRKEGEVPLIMSGHLVEEEGLFIFAAFTAFTVFTVFTFLVFGSGISAGLALLDLANNQMGLCSIFAYQGLLQLGKLFQVSKHVLQAQGQSSLLLRDRKLFENTGGLGWCYLELYGFFCFGHVFFNGGGLSLNFVVGRVHEVIFCVERGITSCRLVVVVDARVDAVELTLTVLAAFSLPENDGTSFGVLISLSADDRGRIRIFRDRHSIGSDSAGGDSLHLAA</sequence>
<gene>
    <name evidence="2" type="ORF">SINC0208_LOCUS1592</name>
</gene>
<accession>A0A7S3IEY7</accession>
<proteinExistence type="predicted"/>
<reference evidence="2" key="1">
    <citation type="submission" date="2021-01" db="EMBL/GenBank/DDBJ databases">
        <authorList>
            <person name="Corre E."/>
            <person name="Pelletier E."/>
            <person name="Niang G."/>
            <person name="Scheremetjew M."/>
            <person name="Finn R."/>
            <person name="Kale V."/>
            <person name="Holt S."/>
            <person name="Cochrane G."/>
            <person name="Meng A."/>
            <person name="Brown T."/>
            <person name="Cohen L."/>
        </authorList>
    </citation>
    <scope>NUCLEOTIDE SEQUENCE</scope>
    <source>
        <strain evidence="2">S3</strain>
    </source>
</reference>
<organism evidence="2">
    <name type="scientific">Strombidium inclinatum</name>
    <dbReference type="NCBI Taxonomy" id="197538"/>
    <lineage>
        <taxon>Eukaryota</taxon>
        <taxon>Sar</taxon>
        <taxon>Alveolata</taxon>
        <taxon>Ciliophora</taxon>
        <taxon>Intramacronucleata</taxon>
        <taxon>Spirotrichea</taxon>
        <taxon>Oligotrichia</taxon>
        <taxon>Strombidiidae</taxon>
        <taxon>Strombidium</taxon>
    </lineage>
</organism>
<protein>
    <submittedName>
        <fullName evidence="2">Uncharacterized protein</fullName>
    </submittedName>
</protein>
<name>A0A7S3IEY7_9SPIT</name>
<keyword evidence="1" id="KW-0812">Transmembrane</keyword>
<dbReference type="EMBL" id="HBIH01003701">
    <property type="protein sequence ID" value="CAE0321011.1"/>
    <property type="molecule type" value="Transcribed_RNA"/>
</dbReference>
<feature type="transmembrane region" description="Helical" evidence="1">
    <location>
        <begin position="45"/>
        <end position="76"/>
    </location>
</feature>
<dbReference type="AlphaFoldDB" id="A0A7S3IEY7"/>
<evidence type="ECO:0000256" key="1">
    <source>
        <dbReference type="SAM" id="Phobius"/>
    </source>
</evidence>